<evidence type="ECO:0000313" key="3">
    <source>
        <dbReference type="Proteomes" id="UP000076761"/>
    </source>
</evidence>
<feature type="region of interest" description="Disordered" evidence="1">
    <location>
        <begin position="37"/>
        <end position="70"/>
    </location>
</feature>
<feature type="compositionally biased region" description="Acidic residues" evidence="1">
    <location>
        <begin position="346"/>
        <end position="360"/>
    </location>
</feature>
<name>A0A165V7N4_9AGAM</name>
<feature type="region of interest" description="Disordered" evidence="1">
    <location>
        <begin position="289"/>
        <end position="360"/>
    </location>
</feature>
<proteinExistence type="predicted"/>
<feature type="region of interest" description="Disordered" evidence="1">
    <location>
        <begin position="208"/>
        <end position="271"/>
    </location>
</feature>
<keyword evidence="3" id="KW-1185">Reference proteome</keyword>
<dbReference type="AlphaFoldDB" id="A0A165V7N4"/>
<dbReference type="InParanoid" id="A0A165V7N4"/>
<dbReference type="EMBL" id="KV425554">
    <property type="protein sequence ID" value="KZT29286.1"/>
    <property type="molecule type" value="Genomic_DNA"/>
</dbReference>
<protein>
    <submittedName>
        <fullName evidence="2">Uncharacterized protein</fullName>
    </submittedName>
</protein>
<feature type="region of interest" description="Disordered" evidence="1">
    <location>
        <begin position="1"/>
        <end position="22"/>
    </location>
</feature>
<sequence>MSLYSHMQYSPSRQRKRPGPLNEWPLEEFFDEIRLAGSPFKSPNKKRPASPAATSPHKRRLLMSPDKLPSLTAELTKGRYAGMMEEPTKAQAAMFALSAMGAAEGGRFSDTDIHATPKRHPKSSTPLLLPSPELDSTAKTKHTPSRHHANDSDFDDDDNDAILDFSSSVRRPSPMLAPRELPPSPDRTSEHYPGFDIFRDPYIYVPHVSDRAPSPPPDEDDGKENKPPVEMIIPLPQSKMKKAATVPGSPLKQSITVMSPGAKKRMMEAGRKYQSMPVSPMKALHMESTAKDFQVDSGTNDATPIARRGRRSASPMRLGAGLDVPMRATPVRTPKEKKTARRMMEEEGDQPEGGDDELFM</sequence>
<feature type="compositionally biased region" description="Low complexity" evidence="1">
    <location>
        <begin position="123"/>
        <end position="135"/>
    </location>
</feature>
<accession>A0A165V7N4</accession>
<dbReference type="Proteomes" id="UP000076761">
    <property type="component" value="Unassembled WGS sequence"/>
</dbReference>
<evidence type="ECO:0000256" key="1">
    <source>
        <dbReference type="SAM" id="MobiDB-lite"/>
    </source>
</evidence>
<feature type="compositionally biased region" description="Polar residues" evidence="1">
    <location>
        <begin position="1"/>
        <end position="12"/>
    </location>
</feature>
<reference evidence="2 3" key="1">
    <citation type="journal article" date="2016" name="Mol. Biol. Evol.">
        <title>Comparative Genomics of Early-Diverging Mushroom-Forming Fungi Provides Insights into the Origins of Lignocellulose Decay Capabilities.</title>
        <authorList>
            <person name="Nagy L.G."/>
            <person name="Riley R."/>
            <person name="Tritt A."/>
            <person name="Adam C."/>
            <person name="Daum C."/>
            <person name="Floudas D."/>
            <person name="Sun H."/>
            <person name="Yadav J.S."/>
            <person name="Pangilinan J."/>
            <person name="Larsson K.H."/>
            <person name="Matsuura K."/>
            <person name="Barry K."/>
            <person name="Labutti K."/>
            <person name="Kuo R."/>
            <person name="Ohm R.A."/>
            <person name="Bhattacharya S.S."/>
            <person name="Shirouzu T."/>
            <person name="Yoshinaga Y."/>
            <person name="Martin F.M."/>
            <person name="Grigoriev I.V."/>
            <person name="Hibbett D.S."/>
        </authorList>
    </citation>
    <scope>NUCLEOTIDE SEQUENCE [LARGE SCALE GENOMIC DNA]</scope>
    <source>
        <strain evidence="2 3">HHB14362 ss-1</strain>
    </source>
</reference>
<evidence type="ECO:0000313" key="2">
    <source>
        <dbReference type="EMBL" id="KZT29286.1"/>
    </source>
</evidence>
<feature type="compositionally biased region" description="Acidic residues" evidence="1">
    <location>
        <begin position="152"/>
        <end position="161"/>
    </location>
</feature>
<feature type="region of interest" description="Disordered" evidence="1">
    <location>
        <begin position="108"/>
        <end position="193"/>
    </location>
</feature>
<feature type="compositionally biased region" description="Basic and acidic residues" evidence="1">
    <location>
        <begin position="333"/>
        <end position="345"/>
    </location>
</feature>
<dbReference type="OrthoDB" id="3270959at2759"/>
<organism evidence="2 3">
    <name type="scientific">Neolentinus lepideus HHB14362 ss-1</name>
    <dbReference type="NCBI Taxonomy" id="1314782"/>
    <lineage>
        <taxon>Eukaryota</taxon>
        <taxon>Fungi</taxon>
        <taxon>Dikarya</taxon>
        <taxon>Basidiomycota</taxon>
        <taxon>Agaricomycotina</taxon>
        <taxon>Agaricomycetes</taxon>
        <taxon>Gloeophyllales</taxon>
        <taxon>Gloeophyllaceae</taxon>
        <taxon>Neolentinus</taxon>
    </lineage>
</organism>
<gene>
    <name evidence="2" type="ORF">NEOLEDRAFT_1127967</name>
</gene>